<dbReference type="PANTHER" id="PTHR46847:SF3">
    <property type="entry name" value="GALACTOFURANOSE-BINDING PROTEIN YTFQ"/>
    <property type="match status" value="1"/>
</dbReference>
<organism evidence="6 7">
    <name type="scientific">Natrarchaeobius chitinivorans</name>
    <dbReference type="NCBI Taxonomy" id="1679083"/>
    <lineage>
        <taxon>Archaea</taxon>
        <taxon>Methanobacteriati</taxon>
        <taxon>Methanobacteriota</taxon>
        <taxon>Stenosarchaea group</taxon>
        <taxon>Halobacteria</taxon>
        <taxon>Halobacteriales</taxon>
        <taxon>Natrialbaceae</taxon>
        <taxon>Natrarchaeobius</taxon>
    </lineage>
</organism>
<dbReference type="InterPro" id="IPR028082">
    <property type="entry name" value="Peripla_BP_I"/>
</dbReference>
<dbReference type="SUPFAM" id="SSF53822">
    <property type="entry name" value="Periplasmic binding protein-like I"/>
    <property type="match status" value="1"/>
</dbReference>
<feature type="region of interest" description="Disordered" evidence="4">
    <location>
        <begin position="43"/>
        <end position="73"/>
    </location>
</feature>
<feature type="domain" description="Periplasmic binding protein" evidence="5">
    <location>
        <begin position="76"/>
        <end position="351"/>
    </location>
</feature>
<comment type="similarity">
    <text evidence="2">Belongs to the bacterial solute-binding protein 2 family.</text>
</comment>
<keyword evidence="3" id="KW-0732">Signal</keyword>
<dbReference type="Proteomes" id="UP000282323">
    <property type="component" value="Unassembled WGS sequence"/>
</dbReference>
<comment type="subcellular location">
    <subcellularLocation>
        <location evidence="1">Cell envelope</location>
    </subcellularLocation>
</comment>
<evidence type="ECO:0000256" key="3">
    <source>
        <dbReference type="ARBA" id="ARBA00022729"/>
    </source>
</evidence>
<dbReference type="AlphaFoldDB" id="A0A3N6MKN4"/>
<dbReference type="InterPro" id="IPR025997">
    <property type="entry name" value="SBP_2_dom"/>
</dbReference>
<dbReference type="PANTHER" id="PTHR46847">
    <property type="entry name" value="D-ALLOSE-BINDING PERIPLASMIC PROTEIN-RELATED"/>
    <property type="match status" value="1"/>
</dbReference>
<evidence type="ECO:0000256" key="1">
    <source>
        <dbReference type="ARBA" id="ARBA00004196"/>
    </source>
</evidence>
<name>A0A3N6MKN4_NATCH</name>
<dbReference type="GO" id="GO:0030246">
    <property type="term" value="F:carbohydrate binding"/>
    <property type="evidence" value="ECO:0007669"/>
    <property type="project" value="UniProtKB-ARBA"/>
</dbReference>
<reference evidence="6 7" key="1">
    <citation type="submission" date="2018-10" db="EMBL/GenBank/DDBJ databases">
        <title>Natrarchaeobius chitinivorans gen. nov., sp. nov., and Natrarchaeobius haloalkaliphilus sp. nov., alkaliphilic, chitin-utilizing haloarchaea from hypersaline alkaline lakes.</title>
        <authorList>
            <person name="Sorokin D.Y."/>
            <person name="Elcheninov A.G."/>
            <person name="Kostrikina N.A."/>
            <person name="Bale N.J."/>
            <person name="Sinninghe Damste J.S."/>
            <person name="Khijniak T.V."/>
            <person name="Kublanov I.V."/>
            <person name="Toshchakov S.V."/>
        </authorList>
    </citation>
    <scope>NUCLEOTIDE SEQUENCE [LARGE SCALE GENOMIC DNA]</scope>
    <source>
        <strain evidence="6 7">AArcht4T</strain>
    </source>
</reference>
<protein>
    <submittedName>
        <fullName evidence="6">Sugar ABC transporter substrate-binding protein</fullName>
    </submittedName>
</protein>
<evidence type="ECO:0000256" key="4">
    <source>
        <dbReference type="SAM" id="MobiDB-lite"/>
    </source>
</evidence>
<comment type="caution">
    <text evidence="6">The sequence shown here is derived from an EMBL/GenBank/DDBJ whole genome shotgun (WGS) entry which is preliminary data.</text>
</comment>
<dbReference type="EMBL" id="REGA01000003">
    <property type="protein sequence ID" value="RQG96521.1"/>
    <property type="molecule type" value="Genomic_DNA"/>
</dbReference>
<accession>A0A3N6MKN4</accession>
<dbReference type="Gene3D" id="3.40.50.2300">
    <property type="match status" value="2"/>
</dbReference>
<evidence type="ECO:0000313" key="6">
    <source>
        <dbReference type="EMBL" id="RQG96521.1"/>
    </source>
</evidence>
<sequence length="385" mass="41874">MCGMYLVVCMVVGPSDNDHKYRRRKLLTLGSAVALGGLAGCVGDDDEDSDGSPVNGDESSGNGGGSDNGDDDTMLIGFANKTLGVPFFARQEDGFHQAVETDLADHPSHLEASEIEGAGIEVPSLDGSTFNAEMSESSQIDQLETFLSRDPDAVIINPVSPTGANPALEEYREEDIPVINIDTEITEFEPDTYIASRNIELGRRAGELLLEFLDDAYDKSSYNVVELQGAAGDVGTRERHSGFREALEDSSVDVIGDEHADWAAQQALDAMEDMITRHGEDIDGVYAHNDFMAEGAYQALEGSDMGPLPTTSIDGSELWVTKFDEYEYYGSIAQQPENMTRLGIEKALMVANDIDIQDYYPIPGIRVTSENAEDYLAEFFPDAEM</sequence>
<gene>
    <name evidence="6" type="ORF">EA473_05245</name>
</gene>
<evidence type="ECO:0000313" key="7">
    <source>
        <dbReference type="Proteomes" id="UP000282323"/>
    </source>
</evidence>
<dbReference type="Pfam" id="PF13407">
    <property type="entry name" value="Peripla_BP_4"/>
    <property type="match status" value="1"/>
</dbReference>
<evidence type="ECO:0000259" key="5">
    <source>
        <dbReference type="Pfam" id="PF13407"/>
    </source>
</evidence>
<keyword evidence="7" id="KW-1185">Reference proteome</keyword>
<proteinExistence type="inferred from homology"/>
<evidence type="ECO:0000256" key="2">
    <source>
        <dbReference type="ARBA" id="ARBA00007639"/>
    </source>
</evidence>